<keyword evidence="2" id="KW-0446">Lipid-binding</keyword>
<dbReference type="InterPro" id="IPR043168">
    <property type="entry name" value="DegV_C"/>
</dbReference>
<reference evidence="3 4" key="1">
    <citation type="journal article" date="2015" name="Genome Announc.">
        <title>Expanding the biotechnology potential of lactobacilli through comparative genomics of 213 strains and associated genera.</title>
        <authorList>
            <person name="Sun Z."/>
            <person name="Harris H.M."/>
            <person name="McCann A."/>
            <person name="Guo C."/>
            <person name="Argimon S."/>
            <person name="Zhang W."/>
            <person name="Yang X."/>
            <person name="Jeffery I.B."/>
            <person name="Cooney J.C."/>
            <person name="Kagawa T.F."/>
            <person name="Liu W."/>
            <person name="Song Y."/>
            <person name="Salvetti E."/>
            <person name="Wrobel A."/>
            <person name="Rasinkangas P."/>
            <person name="Parkhill J."/>
            <person name="Rea M.C."/>
            <person name="O'Sullivan O."/>
            <person name="Ritari J."/>
            <person name="Douillard F.P."/>
            <person name="Paul Ross R."/>
            <person name="Yang R."/>
            <person name="Briner A.E."/>
            <person name="Felis G.E."/>
            <person name="de Vos W.M."/>
            <person name="Barrangou R."/>
            <person name="Klaenhammer T.R."/>
            <person name="Caufield P.W."/>
            <person name="Cui Y."/>
            <person name="Zhang H."/>
            <person name="O'Toole P.W."/>
        </authorList>
    </citation>
    <scope>NUCLEOTIDE SEQUENCE [LARGE SCALE GENOMIC DNA]</scope>
    <source>
        <strain evidence="3 4">DSM 15946</strain>
    </source>
</reference>
<dbReference type="SUPFAM" id="SSF82549">
    <property type="entry name" value="DAK1/DegV-like"/>
    <property type="match status" value="1"/>
</dbReference>
<dbReference type="PANTHER" id="PTHR33434">
    <property type="entry name" value="DEGV DOMAIN-CONTAINING PROTEIN DR_1986-RELATED"/>
    <property type="match status" value="1"/>
</dbReference>
<dbReference type="Proteomes" id="UP000050816">
    <property type="component" value="Unassembled WGS sequence"/>
</dbReference>
<evidence type="ECO:0000256" key="1">
    <source>
        <dbReference type="ARBA" id="ARBA00003238"/>
    </source>
</evidence>
<proteinExistence type="predicted"/>
<dbReference type="Gene3D" id="3.40.50.10440">
    <property type="entry name" value="Dihydroxyacetone kinase, domain 1"/>
    <property type="match status" value="1"/>
</dbReference>
<comment type="function">
    <text evidence="1">May bind long-chain fatty acids, such as palmitate, and may play a role in lipid transport or fatty acid metabolism.</text>
</comment>
<dbReference type="GO" id="GO:0008289">
    <property type="term" value="F:lipid binding"/>
    <property type="evidence" value="ECO:0007669"/>
    <property type="project" value="UniProtKB-KW"/>
</dbReference>
<dbReference type="PATRIC" id="fig|1423760.3.peg.23"/>
<organism evidence="3 4">
    <name type="scientific">Limosilactobacillus ingluviei DSM 15946</name>
    <dbReference type="NCBI Taxonomy" id="1423760"/>
    <lineage>
        <taxon>Bacteria</taxon>
        <taxon>Bacillati</taxon>
        <taxon>Bacillota</taxon>
        <taxon>Bacilli</taxon>
        <taxon>Lactobacillales</taxon>
        <taxon>Lactobacillaceae</taxon>
        <taxon>Limosilactobacillus</taxon>
    </lineage>
</organism>
<dbReference type="AlphaFoldDB" id="A0A0R1UFV0"/>
<comment type="caution">
    <text evidence="3">The sequence shown here is derived from an EMBL/GenBank/DDBJ whole genome shotgun (WGS) entry which is preliminary data.</text>
</comment>
<evidence type="ECO:0000256" key="2">
    <source>
        <dbReference type="ARBA" id="ARBA00023121"/>
    </source>
</evidence>
<dbReference type="Pfam" id="PF02645">
    <property type="entry name" value="DegV"/>
    <property type="match status" value="1"/>
</dbReference>
<dbReference type="Gene3D" id="3.30.1180.10">
    <property type="match status" value="1"/>
</dbReference>
<dbReference type="InterPro" id="IPR003797">
    <property type="entry name" value="DegV"/>
</dbReference>
<dbReference type="RefSeq" id="WP_056953578.1">
    <property type="nucleotide sequence ID" value="NZ_AZFK01000006.1"/>
</dbReference>
<dbReference type="PROSITE" id="PS51482">
    <property type="entry name" value="DEGV"/>
    <property type="match status" value="1"/>
</dbReference>
<evidence type="ECO:0000313" key="4">
    <source>
        <dbReference type="Proteomes" id="UP000050816"/>
    </source>
</evidence>
<sequence>MRKIITDSAANLFADQINGVPHQSVALSLTSGGQSFADIPAFDRAAFAAFSAGKAIKTACPSAEQYLAAYGQADEVFVFTISAATSGSYNAARLAQMMAQEVRPEQKIAVFDTKVAGPAQRMVAQEASALIQAGASFAEIVTQITAAIEHTRVFFALKALNNLANNGRVNKAAAKLAQALKINVIGWADEAGEVQPLAKARGEKGARKALLQLLAKHHFDGQHLVIDHADNLAGATALQAAVQAQYPACQVEIGTCNALCSFYAEQGGLMIGAKMES</sequence>
<dbReference type="EMBL" id="AZFK01000006">
    <property type="protein sequence ID" value="KRL92284.1"/>
    <property type="molecule type" value="Genomic_DNA"/>
</dbReference>
<accession>A0A0R1UFV0</accession>
<protein>
    <submittedName>
        <fullName evidence="3">Degv family protein</fullName>
    </submittedName>
</protein>
<dbReference type="InterPro" id="IPR050270">
    <property type="entry name" value="DegV_domain_contain"/>
</dbReference>
<dbReference type="NCBIfam" id="TIGR00762">
    <property type="entry name" value="DegV"/>
    <property type="match status" value="1"/>
</dbReference>
<dbReference type="PANTHER" id="PTHR33434:SF2">
    <property type="entry name" value="FATTY ACID-BINDING PROTEIN TM_1468"/>
    <property type="match status" value="1"/>
</dbReference>
<dbReference type="Gene3D" id="2.20.28.50">
    <property type="entry name" value="degv family protein"/>
    <property type="match status" value="1"/>
</dbReference>
<name>A0A0R1UFV0_9LACO</name>
<gene>
    <name evidence="3" type="ORF">FC43_GL000022</name>
</gene>
<evidence type="ECO:0000313" key="3">
    <source>
        <dbReference type="EMBL" id="KRL92284.1"/>
    </source>
</evidence>